<evidence type="ECO:0000313" key="4">
    <source>
        <dbReference type="Proteomes" id="UP001331761"/>
    </source>
</evidence>
<evidence type="ECO:0008006" key="5">
    <source>
        <dbReference type="Google" id="ProtNLM"/>
    </source>
</evidence>
<keyword evidence="4" id="KW-1185">Reference proteome</keyword>
<sequence length="135" mass="14575">MLFYVLIAFIALNVFTGEGVMAQTCQDMIPSLCSNSYRKYCNDDILGNNSASMLASLLYSSQNGIDDRAQKTQIALTKTSGCATLAGSMAIRLTADMDLSRAIELVIADPSIYPILRQPEEADEDGGGDRGQQSH</sequence>
<name>A0AAN8F067_TRICO</name>
<feature type="region of interest" description="Disordered" evidence="1">
    <location>
        <begin position="116"/>
        <end position="135"/>
    </location>
</feature>
<accession>A0AAN8F067</accession>
<organism evidence="3 4">
    <name type="scientific">Trichostrongylus colubriformis</name>
    <name type="common">Black scour worm</name>
    <dbReference type="NCBI Taxonomy" id="6319"/>
    <lineage>
        <taxon>Eukaryota</taxon>
        <taxon>Metazoa</taxon>
        <taxon>Ecdysozoa</taxon>
        <taxon>Nematoda</taxon>
        <taxon>Chromadorea</taxon>
        <taxon>Rhabditida</taxon>
        <taxon>Rhabditina</taxon>
        <taxon>Rhabditomorpha</taxon>
        <taxon>Strongyloidea</taxon>
        <taxon>Trichostrongylidae</taxon>
        <taxon>Trichostrongylus</taxon>
    </lineage>
</organism>
<dbReference type="AlphaFoldDB" id="A0AAN8F067"/>
<proteinExistence type="predicted"/>
<dbReference type="Proteomes" id="UP001331761">
    <property type="component" value="Unassembled WGS sequence"/>
</dbReference>
<feature type="chain" id="PRO_5042810297" description="Pectinesterase inhibitor domain-containing protein" evidence="2">
    <location>
        <begin position="23"/>
        <end position="135"/>
    </location>
</feature>
<dbReference type="EMBL" id="WIXE01018173">
    <property type="protein sequence ID" value="KAK5971151.1"/>
    <property type="molecule type" value="Genomic_DNA"/>
</dbReference>
<keyword evidence="2" id="KW-0732">Signal</keyword>
<evidence type="ECO:0000313" key="3">
    <source>
        <dbReference type="EMBL" id="KAK5971151.1"/>
    </source>
</evidence>
<gene>
    <name evidence="3" type="ORF">GCK32_017873</name>
</gene>
<reference evidence="3 4" key="1">
    <citation type="submission" date="2019-10" db="EMBL/GenBank/DDBJ databases">
        <title>Assembly and Annotation for the nematode Trichostrongylus colubriformis.</title>
        <authorList>
            <person name="Martin J."/>
        </authorList>
    </citation>
    <scope>NUCLEOTIDE SEQUENCE [LARGE SCALE GENOMIC DNA]</scope>
    <source>
        <strain evidence="3">G859</strain>
        <tissue evidence="3">Whole worm</tissue>
    </source>
</reference>
<protein>
    <recommendedName>
        <fullName evidence="5">Pectinesterase inhibitor domain-containing protein</fullName>
    </recommendedName>
</protein>
<feature type="signal peptide" evidence="2">
    <location>
        <begin position="1"/>
        <end position="22"/>
    </location>
</feature>
<comment type="caution">
    <text evidence="3">The sequence shown here is derived from an EMBL/GenBank/DDBJ whole genome shotgun (WGS) entry which is preliminary data.</text>
</comment>
<evidence type="ECO:0000256" key="1">
    <source>
        <dbReference type="SAM" id="MobiDB-lite"/>
    </source>
</evidence>
<evidence type="ECO:0000256" key="2">
    <source>
        <dbReference type="SAM" id="SignalP"/>
    </source>
</evidence>